<accession>A0A1G5WNY2</accession>
<name>A0A1G5WNY2_9FIRM</name>
<dbReference type="RefSeq" id="WP_091365348.1">
    <property type="nucleotide sequence ID" value="NZ_FMXA01000024.1"/>
</dbReference>
<dbReference type="STRING" id="209880.SAMN02910343_01454"/>
<dbReference type="SUPFAM" id="SSF56801">
    <property type="entry name" value="Acetyl-CoA synthetase-like"/>
    <property type="match status" value="1"/>
</dbReference>
<feature type="transmembrane region" description="Helical" evidence="1">
    <location>
        <begin position="50"/>
        <end position="75"/>
    </location>
</feature>
<feature type="domain" description="AMP-dependent synthetase/ligase" evidence="2">
    <location>
        <begin position="9"/>
        <end position="345"/>
    </location>
</feature>
<keyword evidence="1" id="KW-1133">Transmembrane helix</keyword>
<gene>
    <name evidence="4" type="ORF">SAMN02910343_01454</name>
</gene>
<sequence>MFIFEIYKNANPDHIALVGNRTLTYGEMDQQISRYRNVLYKKGIRQGDRVAIYSGNCIQFVLAYMAIVSLGAIVVPVNFSLVEREVDYIVKDAGISLLLTDRPMKAVCPVMGLDKLDDLSRFGKAGEAPAFPEGITEDDVCSLVYTSGTTGSPKGAMLSHKNIVRNIQQFNDVVQFNDRDICLCVLPMFHCYGWTVSAMAPLYVGASVVVLNSKNPKEMIHTIEKYKITVAAMVPPMYHLLVRRGDTSAMDSVRMFISGGAPIPQPVSQGFYEKYGHPVLEGYGLTEASPVVSVMHPDQPPKYLTVGPAISDVEVKVCTKSGGPYKPGEVGELMVRGDNVMKGYWHKEEETAKVITPDGWLHTGDLVYMDKDGYIYIVDRIKDLIIVNGENIYPGEVEDCLYEIPEISECAVVGHSDPLRGQAVWAYIVMKDGCPFDEDSIRHYLLKNLAAYKVPRRFIPMDELPKNSTGKILKRALRK</sequence>
<evidence type="ECO:0000259" key="2">
    <source>
        <dbReference type="Pfam" id="PF00501"/>
    </source>
</evidence>
<dbReference type="Proteomes" id="UP000199689">
    <property type="component" value="Unassembled WGS sequence"/>
</dbReference>
<dbReference type="InterPro" id="IPR045851">
    <property type="entry name" value="AMP-bd_C_sf"/>
</dbReference>
<protein>
    <submittedName>
        <fullName evidence="4">Long-chain acyl-CoA synthetase</fullName>
    </submittedName>
</protein>
<dbReference type="InterPro" id="IPR000873">
    <property type="entry name" value="AMP-dep_synth/lig_dom"/>
</dbReference>
<dbReference type="Gene3D" id="3.30.300.30">
    <property type="match status" value="1"/>
</dbReference>
<dbReference type="InterPro" id="IPR025110">
    <property type="entry name" value="AMP-bd_C"/>
</dbReference>
<evidence type="ECO:0000313" key="4">
    <source>
        <dbReference type="EMBL" id="SDA58965.1"/>
    </source>
</evidence>
<dbReference type="Pfam" id="PF13193">
    <property type="entry name" value="AMP-binding_C"/>
    <property type="match status" value="1"/>
</dbReference>
<dbReference type="GeneID" id="87756447"/>
<proteinExistence type="predicted"/>
<evidence type="ECO:0000256" key="1">
    <source>
        <dbReference type="SAM" id="Phobius"/>
    </source>
</evidence>
<dbReference type="InterPro" id="IPR042099">
    <property type="entry name" value="ANL_N_sf"/>
</dbReference>
<organism evidence="4 5">
    <name type="scientific">Allisonella histaminiformans</name>
    <dbReference type="NCBI Taxonomy" id="209880"/>
    <lineage>
        <taxon>Bacteria</taxon>
        <taxon>Bacillati</taxon>
        <taxon>Bacillota</taxon>
        <taxon>Negativicutes</taxon>
        <taxon>Veillonellales</taxon>
        <taxon>Veillonellaceae</taxon>
        <taxon>Allisonella</taxon>
    </lineage>
</organism>
<evidence type="ECO:0000259" key="3">
    <source>
        <dbReference type="Pfam" id="PF13193"/>
    </source>
</evidence>
<dbReference type="EMBL" id="FMXA01000024">
    <property type="protein sequence ID" value="SDA58965.1"/>
    <property type="molecule type" value="Genomic_DNA"/>
</dbReference>
<dbReference type="PROSITE" id="PS00455">
    <property type="entry name" value="AMP_BINDING"/>
    <property type="match status" value="1"/>
</dbReference>
<dbReference type="InterPro" id="IPR020845">
    <property type="entry name" value="AMP-binding_CS"/>
</dbReference>
<dbReference type="InterPro" id="IPR050237">
    <property type="entry name" value="ATP-dep_AMP-bd_enzyme"/>
</dbReference>
<dbReference type="PANTHER" id="PTHR43767:SF1">
    <property type="entry name" value="NONRIBOSOMAL PEPTIDE SYNTHASE PES1 (EUROFUNG)-RELATED"/>
    <property type="match status" value="1"/>
</dbReference>
<evidence type="ECO:0000313" key="5">
    <source>
        <dbReference type="Proteomes" id="UP000199689"/>
    </source>
</evidence>
<dbReference type="Gene3D" id="3.40.50.12780">
    <property type="entry name" value="N-terminal domain of ligase-like"/>
    <property type="match status" value="1"/>
</dbReference>
<dbReference type="Pfam" id="PF00501">
    <property type="entry name" value="AMP-binding"/>
    <property type="match status" value="1"/>
</dbReference>
<dbReference type="OrthoDB" id="9778383at2"/>
<reference evidence="4 5" key="1">
    <citation type="submission" date="2016-10" db="EMBL/GenBank/DDBJ databases">
        <authorList>
            <person name="de Groot N.N."/>
        </authorList>
    </citation>
    <scope>NUCLEOTIDE SEQUENCE [LARGE SCALE GENOMIC DNA]</scope>
    <source>
        <strain evidence="4 5">DSM 15230</strain>
    </source>
</reference>
<feature type="domain" description="AMP-binding enzyme C-terminal" evidence="3">
    <location>
        <begin position="396"/>
        <end position="471"/>
    </location>
</feature>
<keyword evidence="1" id="KW-0812">Transmembrane</keyword>
<dbReference type="GO" id="GO:0016878">
    <property type="term" value="F:acid-thiol ligase activity"/>
    <property type="evidence" value="ECO:0007669"/>
    <property type="project" value="UniProtKB-ARBA"/>
</dbReference>
<keyword evidence="5" id="KW-1185">Reference proteome</keyword>
<dbReference type="AlphaFoldDB" id="A0A1G5WNY2"/>
<keyword evidence="1" id="KW-0472">Membrane</keyword>
<dbReference type="PANTHER" id="PTHR43767">
    <property type="entry name" value="LONG-CHAIN-FATTY-ACID--COA LIGASE"/>
    <property type="match status" value="1"/>
</dbReference>